<dbReference type="PANTHER" id="PTHR40943:SF1">
    <property type="entry name" value="CYTOPLASMIC PROTEIN"/>
    <property type="match status" value="1"/>
</dbReference>
<feature type="domain" description="(S)-ureidoglycine aminohydrolase cupin" evidence="1">
    <location>
        <begin position="44"/>
        <end position="110"/>
    </location>
</feature>
<evidence type="ECO:0000313" key="2">
    <source>
        <dbReference type="EMBL" id="OBJ44809.1"/>
    </source>
</evidence>
<organism evidence="2 3">
    <name type="scientific">Mycolicibacterium mucogenicum</name>
    <name type="common">Mycobacterium mucogenicum</name>
    <dbReference type="NCBI Taxonomy" id="56689"/>
    <lineage>
        <taxon>Bacteria</taxon>
        <taxon>Bacillati</taxon>
        <taxon>Actinomycetota</taxon>
        <taxon>Actinomycetes</taxon>
        <taxon>Mycobacteriales</taxon>
        <taxon>Mycobacteriaceae</taxon>
        <taxon>Mycolicibacterium</taxon>
    </lineage>
</organism>
<dbReference type="Proteomes" id="UP000093898">
    <property type="component" value="Unassembled WGS sequence"/>
</dbReference>
<dbReference type="InterPro" id="IPR008579">
    <property type="entry name" value="UGlyAH_Cupin_dom"/>
</dbReference>
<accession>A0A1A3HAV9</accession>
<dbReference type="PANTHER" id="PTHR40943">
    <property type="entry name" value="CYTOPLASMIC PROTEIN-RELATED"/>
    <property type="match status" value="1"/>
</dbReference>
<dbReference type="EMBL" id="LZLC01000052">
    <property type="protein sequence ID" value="OBJ44809.1"/>
    <property type="molecule type" value="Genomic_DNA"/>
</dbReference>
<dbReference type="InterPro" id="IPR011051">
    <property type="entry name" value="RmlC_Cupin_sf"/>
</dbReference>
<comment type="caution">
    <text evidence="2">The sequence shown here is derived from an EMBL/GenBank/DDBJ whole genome shotgun (WGS) entry which is preliminary data.</text>
</comment>
<dbReference type="InterPro" id="IPR014710">
    <property type="entry name" value="RmlC-like_jellyroll"/>
</dbReference>
<dbReference type="OrthoDB" id="9799053at2"/>
<protein>
    <recommendedName>
        <fullName evidence="1">(S)-ureidoglycine aminohydrolase cupin domain-containing protein</fullName>
    </recommendedName>
</protein>
<name>A0A1A3HAV9_MYCMU</name>
<dbReference type="SUPFAM" id="SSF51182">
    <property type="entry name" value="RmlC-like cupins"/>
    <property type="match status" value="1"/>
</dbReference>
<proteinExistence type="predicted"/>
<dbReference type="AlphaFoldDB" id="A0A1A3HAV9"/>
<evidence type="ECO:0000259" key="1">
    <source>
        <dbReference type="Pfam" id="PF05899"/>
    </source>
</evidence>
<sequence>MASYAFDAMDQVLEPYSFVANRILAGSPVPSKKSFWKASDSSSIHGIWEMTEGAVERFDASEMFVVVAGKGVIEFTKSGQQAALGPGTVVIMTDGDPVTITVHETIRKVYVTYSRTHKTLTSRPIC</sequence>
<gene>
    <name evidence="2" type="ORF">A5630_15495</name>
</gene>
<reference evidence="2 3" key="1">
    <citation type="submission" date="2016-06" db="EMBL/GenBank/DDBJ databases">
        <authorList>
            <person name="Kjaerup R.B."/>
            <person name="Dalgaard T.S."/>
            <person name="Juul-Madsen H.R."/>
        </authorList>
    </citation>
    <scope>NUCLEOTIDE SEQUENCE [LARGE SCALE GENOMIC DNA]</scope>
    <source>
        <strain evidence="2 3">1127319.6</strain>
    </source>
</reference>
<dbReference type="Gene3D" id="2.60.120.10">
    <property type="entry name" value="Jelly Rolls"/>
    <property type="match status" value="1"/>
</dbReference>
<evidence type="ECO:0000313" key="3">
    <source>
        <dbReference type="Proteomes" id="UP000093898"/>
    </source>
</evidence>
<dbReference type="Pfam" id="PF05899">
    <property type="entry name" value="Cupin_3"/>
    <property type="match status" value="1"/>
</dbReference>
<dbReference type="RefSeq" id="WP_064979388.1">
    <property type="nucleotide sequence ID" value="NZ_LZLC01000052.1"/>
</dbReference>